<dbReference type="SMART" id="SM00914">
    <property type="entry name" value="IDEAL"/>
    <property type="match status" value="1"/>
</dbReference>
<gene>
    <name evidence="2" type="ORF">AB4Y30_05030</name>
</gene>
<dbReference type="InterPro" id="IPR027393">
    <property type="entry name" value="Virus_scaffolding_prot_C"/>
</dbReference>
<reference evidence="2" key="1">
    <citation type="submission" date="2024-07" db="EMBL/GenBank/DDBJ databases">
        <title>Halotolerant mesophilic bacterium Ornithinibacillus sp. 4-3, sp. nov., isolated from soil.</title>
        <authorList>
            <person name="Sidarenka A.V."/>
            <person name="Guliayeva D.E."/>
            <person name="Leanovich S.I."/>
            <person name="Hileuskaya K.S."/>
            <person name="Akhremchuk A.E."/>
            <person name="Sikolenko M.A."/>
            <person name="Valentovich L.N."/>
        </authorList>
    </citation>
    <scope>NUCLEOTIDE SEQUENCE</scope>
    <source>
        <strain evidence="2">4-3</strain>
    </source>
</reference>
<organism evidence="2">
    <name type="scientific">Ornithinibacillus sp. 4-3</name>
    <dbReference type="NCBI Taxonomy" id="3231488"/>
    <lineage>
        <taxon>Bacteria</taxon>
        <taxon>Bacillati</taxon>
        <taxon>Bacillota</taxon>
        <taxon>Bacilli</taxon>
        <taxon>Bacillales</taxon>
        <taxon>Bacillaceae</taxon>
        <taxon>Ornithinibacillus</taxon>
    </lineage>
</organism>
<proteinExistence type="predicted"/>
<feature type="domain" description="IDEAL" evidence="1">
    <location>
        <begin position="114"/>
        <end position="147"/>
    </location>
</feature>
<protein>
    <submittedName>
        <fullName evidence="2">IDEAL domain-containing protein</fullName>
    </submittedName>
</protein>
<evidence type="ECO:0000313" key="2">
    <source>
        <dbReference type="EMBL" id="XDK33719.1"/>
    </source>
</evidence>
<sequence>MVTVKLLKPYYIKSDAQYVRIKLAYQYFSLLINDQLYHFVPIESNEIKIDRRTKQIVNTNANFAFQKGKDIISIRMSELVSLPDFLIQLFFIVEAFNQSTNYMNESELKEESKILIRELEQMNLKNLIDKSLDNRDEELFYELTSKLDTV</sequence>
<dbReference type="Pfam" id="PF08858">
    <property type="entry name" value="IDEAL"/>
    <property type="match status" value="1"/>
</dbReference>
<dbReference type="InterPro" id="IPR014957">
    <property type="entry name" value="IDEAL_dom"/>
</dbReference>
<accession>A0AB39HTR5</accession>
<evidence type="ECO:0000259" key="1">
    <source>
        <dbReference type="SMART" id="SM00914"/>
    </source>
</evidence>
<dbReference type="RefSeq" id="WP_368654397.1">
    <property type="nucleotide sequence ID" value="NZ_CP162599.1"/>
</dbReference>
<name>A0AB39HTR5_9BACI</name>
<dbReference type="EMBL" id="CP162599">
    <property type="protein sequence ID" value="XDK33719.1"/>
    <property type="molecule type" value="Genomic_DNA"/>
</dbReference>
<dbReference type="AlphaFoldDB" id="A0AB39HTR5"/>
<dbReference type="Gene3D" id="4.10.810.10">
    <property type="entry name" value="Virus Scaffolding Protein, Chain A"/>
    <property type="match status" value="1"/>
</dbReference>